<protein>
    <recommendedName>
        <fullName evidence="4">Galactose oxidase</fullName>
    </recommendedName>
</protein>
<dbReference type="Gene3D" id="2.120.10.80">
    <property type="entry name" value="Kelch-type beta propeller"/>
    <property type="match status" value="2"/>
</dbReference>
<gene>
    <name evidence="2" type="ORF">CTE05_18320</name>
</gene>
<organism evidence="2 3">
    <name type="scientific">Cellulomonas terrae</name>
    <dbReference type="NCBI Taxonomy" id="311234"/>
    <lineage>
        <taxon>Bacteria</taxon>
        <taxon>Bacillati</taxon>
        <taxon>Actinomycetota</taxon>
        <taxon>Actinomycetes</taxon>
        <taxon>Micrococcales</taxon>
        <taxon>Cellulomonadaceae</taxon>
        <taxon>Cellulomonas</taxon>
    </lineage>
</organism>
<dbReference type="AlphaFoldDB" id="A0A511JK49"/>
<dbReference type="InterPro" id="IPR015915">
    <property type="entry name" value="Kelch-typ_b-propeller"/>
</dbReference>
<dbReference type="OrthoDB" id="3420153at2"/>
<keyword evidence="1" id="KW-0732">Signal</keyword>
<comment type="caution">
    <text evidence="2">The sequence shown here is derived from an EMBL/GenBank/DDBJ whole genome shotgun (WGS) entry which is preliminary data.</text>
</comment>
<evidence type="ECO:0008006" key="4">
    <source>
        <dbReference type="Google" id="ProtNLM"/>
    </source>
</evidence>
<name>A0A511JK49_9CELL</name>
<feature type="chain" id="PRO_5021944743" description="Galactose oxidase" evidence="1">
    <location>
        <begin position="26"/>
        <end position="374"/>
    </location>
</feature>
<accession>A0A511JK49</accession>
<reference evidence="2 3" key="1">
    <citation type="submission" date="2019-07" db="EMBL/GenBank/DDBJ databases">
        <title>Whole genome shotgun sequence of Cellulomonas terrae NBRC 100819.</title>
        <authorList>
            <person name="Hosoyama A."/>
            <person name="Uohara A."/>
            <person name="Ohji S."/>
            <person name="Ichikawa N."/>
        </authorList>
    </citation>
    <scope>NUCLEOTIDE SEQUENCE [LARGE SCALE GENOMIC DNA]</scope>
    <source>
        <strain evidence="2 3">NBRC 100819</strain>
    </source>
</reference>
<dbReference type="PROSITE" id="PS51257">
    <property type="entry name" value="PROKAR_LIPOPROTEIN"/>
    <property type="match status" value="1"/>
</dbReference>
<dbReference type="EMBL" id="BJWH01000007">
    <property type="protein sequence ID" value="GEL98285.1"/>
    <property type="molecule type" value="Genomic_DNA"/>
</dbReference>
<dbReference type="SUPFAM" id="SSF117281">
    <property type="entry name" value="Kelch motif"/>
    <property type="match status" value="2"/>
</dbReference>
<proteinExistence type="predicted"/>
<evidence type="ECO:0000313" key="2">
    <source>
        <dbReference type="EMBL" id="GEL98285.1"/>
    </source>
</evidence>
<feature type="signal peptide" evidence="1">
    <location>
        <begin position="1"/>
        <end position="25"/>
    </location>
</feature>
<keyword evidence="3" id="KW-1185">Reference proteome</keyword>
<sequence length="374" mass="38157">MRTSRSAVGAWVVVALLLACGPAEAPGGRSAGALAGDGWHRVPDGPLSARRVATVAWVADRFVVVGGDDGPACPPNSDCAVPTGEWRADGATFDPSTGAWERIADAPVPVPTASTAVVGGVLFLLTDTTAPERSPVLLAYDVVADHWSTVPTPPDGAGRLVAHGDVLLSVPSSDEQVAAVDSWLDPATGTWHRIPDDPLGPGYDRSVVVVDGRVILTAKDLVPSPGAETPSLVRAAELDPTLTAWTVLPDSEVIGSDPVAVAGRVVFPDVGGADGGEVGSWGRTYRSGGIFDPATATWADLPAAPGRSSWPRVVVGDRVRVGDVLLDPVAGTTTPLPADPWSDNDSPAVAASPSVVFAWGGMADGSATGYVLTP</sequence>
<evidence type="ECO:0000313" key="3">
    <source>
        <dbReference type="Proteomes" id="UP000321049"/>
    </source>
</evidence>
<dbReference type="RefSeq" id="WP_146845810.1">
    <property type="nucleotide sequence ID" value="NZ_BJWH01000007.1"/>
</dbReference>
<evidence type="ECO:0000256" key="1">
    <source>
        <dbReference type="SAM" id="SignalP"/>
    </source>
</evidence>
<dbReference type="Proteomes" id="UP000321049">
    <property type="component" value="Unassembled WGS sequence"/>
</dbReference>